<keyword evidence="4 7" id="KW-0808">Transferase</keyword>
<feature type="binding site" evidence="7">
    <location>
        <position position="158"/>
    </location>
    <ligand>
        <name>S-adenosyl-L-methionine</name>
        <dbReference type="ChEBI" id="CHEBI:59789"/>
    </ligand>
</feature>
<evidence type="ECO:0000256" key="7">
    <source>
        <dbReference type="HAMAP-Rule" id="MF_01057"/>
    </source>
</evidence>
<dbReference type="InterPro" id="IPR029063">
    <property type="entry name" value="SAM-dependent_MTases_sf"/>
</dbReference>
<feature type="binding site" evidence="7">
    <location>
        <position position="181"/>
    </location>
    <ligand>
        <name>S-adenosyl-L-methionine</name>
        <dbReference type="ChEBI" id="CHEBI:59789"/>
    </ligand>
</feature>
<comment type="caution">
    <text evidence="9">The sequence shown here is derived from an EMBL/GenBank/DDBJ whole genome shotgun (WGS) entry which is preliminary data.</text>
</comment>
<keyword evidence="3 7" id="KW-0489">Methyltransferase</keyword>
<evidence type="ECO:0000256" key="4">
    <source>
        <dbReference type="ARBA" id="ARBA00022679"/>
    </source>
</evidence>
<dbReference type="PROSITE" id="PS51625">
    <property type="entry name" value="SAM_MT_TRMB"/>
    <property type="match status" value="1"/>
</dbReference>
<evidence type="ECO:0000313" key="9">
    <source>
        <dbReference type="EMBL" id="GAA4952834.1"/>
    </source>
</evidence>
<dbReference type="InterPro" id="IPR055361">
    <property type="entry name" value="tRNA_methyltr_TrmB_bact"/>
</dbReference>
<evidence type="ECO:0000256" key="2">
    <source>
        <dbReference type="ARBA" id="ARBA00003015"/>
    </source>
</evidence>
<dbReference type="InterPro" id="IPR003358">
    <property type="entry name" value="tRNA_(Gua-N-7)_MeTrfase_Trmb"/>
</dbReference>
<feature type="binding site" evidence="7">
    <location>
        <position position="106"/>
    </location>
    <ligand>
        <name>S-adenosyl-L-methionine</name>
        <dbReference type="ChEBI" id="CHEBI:59789"/>
    </ligand>
</feature>
<dbReference type="Proteomes" id="UP001500466">
    <property type="component" value="Unassembled WGS sequence"/>
</dbReference>
<name>A0ABP9GT77_9ACTN</name>
<feature type="binding site" evidence="7">
    <location>
        <begin position="253"/>
        <end position="256"/>
    </location>
    <ligand>
        <name>substrate</name>
    </ligand>
</feature>
<feature type="binding site" evidence="7">
    <location>
        <position position="185"/>
    </location>
    <ligand>
        <name>substrate</name>
    </ligand>
</feature>
<accession>A0ABP9GT77</accession>
<dbReference type="PANTHER" id="PTHR23417">
    <property type="entry name" value="3-DEOXY-D-MANNO-OCTULOSONIC-ACID TRANSFERASE/TRNA GUANINE-N 7 - -METHYLTRANSFERASE"/>
    <property type="match status" value="1"/>
</dbReference>
<sequence length="274" mass="28958">MSSAAPTESADRAASAAAVPTAASAAAGVSGRAGSPPPGTASTLVPDPFAGPPVGEVRTFHPRRGRLSPQQQNAIDRMWDAYGIGVDGTPVDFAALFGNPSPVVLEIGFGMGEATARMAAADPGTNILATDIHTPGIGNLLHLVETNRLANVRIAEGDAVRLLTEMVAPESLAGIRVYFPDPWPKSKHHKRRLIRPGFTALAASRLAPGGTLHCATDWAPYAAWMLEVLDAEPTLRNTAGHGYAPRPDWRPMTRFERQGLAKGHEVADLVFRRA</sequence>
<dbReference type="EC" id="2.1.1.33" evidence="7"/>
<dbReference type="Gene3D" id="3.40.50.150">
    <property type="entry name" value="Vaccinia Virus protein VP39"/>
    <property type="match status" value="1"/>
</dbReference>
<keyword evidence="10" id="KW-1185">Reference proteome</keyword>
<gene>
    <name evidence="7 9" type="primary">trmB</name>
    <name evidence="9" type="ORF">GCM10023205_12550</name>
</gene>
<comment type="similarity">
    <text evidence="7">Belongs to the class I-like SAM-binding methyltransferase superfamily. TrmB family.</text>
</comment>
<evidence type="ECO:0000256" key="8">
    <source>
        <dbReference type="SAM" id="MobiDB-lite"/>
    </source>
</evidence>
<proteinExistence type="inferred from homology"/>
<comment type="function">
    <text evidence="2 7">Catalyzes the formation of N(7)-methylguanine at position 46 (m7G46) in tRNA.</text>
</comment>
<feature type="binding site" evidence="7">
    <location>
        <position position="131"/>
    </location>
    <ligand>
        <name>S-adenosyl-L-methionine</name>
        <dbReference type="ChEBI" id="CHEBI:59789"/>
    </ligand>
</feature>
<keyword evidence="5 7" id="KW-0949">S-adenosyl-L-methionine</keyword>
<dbReference type="SUPFAM" id="SSF53335">
    <property type="entry name" value="S-adenosyl-L-methionine-dependent methyltransferases"/>
    <property type="match status" value="1"/>
</dbReference>
<comment type="caution">
    <text evidence="7">Lacks conserved residue(s) required for the propagation of feature annotation.</text>
</comment>
<evidence type="ECO:0000313" key="10">
    <source>
        <dbReference type="Proteomes" id="UP001500466"/>
    </source>
</evidence>
<comment type="pathway">
    <text evidence="7">tRNA modification; N(7)-methylguanine-tRNA biosynthesis.</text>
</comment>
<feature type="compositionally biased region" description="Low complexity" evidence="8">
    <location>
        <begin position="1"/>
        <end position="34"/>
    </location>
</feature>
<protein>
    <recommendedName>
        <fullName evidence="7">tRNA (guanine-N(7)-)-methyltransferase</fullName>
        <ecNumber evidence="7">2.1.1.33</ecNumber>
    </recommendedName>
    <alternativeName>
        <fullName evidence="7">tRNA (guanine(46)-N(7))-methyltransferase</fullName>
    </alternativeName>
    <alternativeName>
        <fullName evidence="7">tRNA(m7G46)-methyltransferase</fullName>
    </alternativeName>
</protein>
<dbReference type="Pfam" id="PF02390">
    <property type="entry name" value="Methyltransf_4"/>
    <property type="match status" value="1"/>
</dbReference>
<evidence type="ECO:0000256" key="5">
    <source>
        <dbReference type="ARBA" id="ARBA00022691"/>
    </source>
</evidence>
<evidence type="ECO:0000256" key="1">
    <source>
        <dbReference type="ARBA" id="ARBA00000142"/>
    </source>
</evidence>
<organism evidence="9 10">
    <name type="scientific">Yinghuangia aomiensis</name>
    <dbReference type="NCBI Taxonomy" id="676205"/>
    <lineage>
        <taxon>Bacteria</taxon>
        <taxon>Bacillati</taxon>
        <taxon>Actinomycetota</taxon>
        <taxon>Actinomycetes</taxon>
        <taxon>Kitasatosporales</taxon>
        <taxon>Streptomycetaceae</taxon>
        <taxon>Yinghuangia</taxon>
    </lineage>
</organism>
<feature type="region of interest" description="Disordered" evidence="8">
    <location>
        <begin position="1"/>
        <end position="69"/>
    </location>
</feature>
<comment type="catalytic activity">
    <reaction evidence="1 7">
        <text>guanosine(46) in tRNA + S-adenosyl-L-methionine = N(7)-methylguanosine(46) in tRNA + S-adenosyl-L-homocysteine</text>
        <dbReference type="Rhea" id="RHEA:42708"/>
        <dbReference type="Rhea" id="RHEA-COMP:10188"/>
        <dbReference type="Rhea" id="RHEA-COMP:10189"/>
        <dbReference type="ChEBI" id="CHEBI:57856"/>
        <dbReference type="ChEBI" id="CHEBI:59789"/>
        <dbReference type="ChEBI" id="CHEBI:74269"/>
        <dbReference type="ChEBI" id="CHEBI:74480"/>
        <dbReference type="EC" id="2.1.1.33"/>
    </reaction>
</comment>
<feature type="binding site" evidence="7">
    <location>
        <position position="217"/>
    </location>
    <ligand>
        <name>substrate</name>
    </ligand>
</feature>
<dbReference type="PANTHER" id="PTHR23417:SF14">
    <property type="entry name" value="PENTACOTRIPEPTIDE-REPEAT REGION OF PRORP DOMAIN-CONTAINING PROTEIN"/>
    <property type="match status" value="1"/>
</dbReference>
<evidence type="ECO:0000256" key="6">
    <source>
        <dbReference type="ARBA" id="ARBA00022694"/>
    </source>
</evidence>
<reference evidence="10" key="1">
    <citation type="journal article" date="2019" name="Int. J. Syst. Evol. Microbiol.">
        <title>The Global Catalogue of Microorganisms (GCM) 10K type strain sequencing project: providing services to taxonomists for standard genome sequencing and annotation.</title>
        <authorList>
            <consortium name="The Broad Institute Genomics Platform"/>
            <consortium name="The Broad Institute Genome Sequencing Center for Infectious Disease"/>
            <person name="Wu L."/>
            <person name="Ma J."/>
        </authorList>
    </citation>
    <scope>NUCLEOTIDE SEQUENCE [LARGE SCALE GENOMIC DNA]</scope>
    <source>
        <strain evidence="10">JCM 17986</strain>
    </source>
</reference>
<evidence type="ECO:0000256" key="3">
    <source>
        <dbReference type="ARBA" id="ARBA00022603"/>
    </source>
</evidence>
<dbReference type="CDD" id="cd02440">
    <property type="entry name" value="AdoMet_MTases"/>
    <property type="match status" value="1"/>
</dbReference>
<dbReference type="HAMAP" id="MF_01057">
    <property type="entry name" value="tRNA_methyltr_TrmB"/>
    <property type="match status" value="1"/>
</dbReference>
<dbReference type="EMBL" id="BAABHS010000003">
    <property type="protein sequence ID" value="GAA4952834.1"/>
    <property type="molecule type" value="Genomic_DNA"/>
</dbReference>
<keyword evidence="6 7" id="KW-0819">tRNA processing</keyword>
<dbReference type="NCBIfam" id="TIGR00091">
    <property type="entry name" value="tRNA (guanosine(46)-N7)-methyltransferase TrmB"/>
    <property type="match status" value="1"/>
</dbReference>
<dbReference type="RefSeq" id="WP_345674259.1">
    <property type="nucleotide sequence ID" value="NZ_BAABHS010000003.1"/>
</dbReference>